<evidence type="ECO:0000313" key="14">
    <source>
        <dbReference type="Ensembl" id="ENSDNVP00000000690.1"/>
    </source>
</evidence>
<evidence type="ECO:0000259" key="13">
    <source>
        <dbReference type="PROSITE" id="PS52001"/>
    </source>
</evidence>
<evidence type="ECO:0000256" key="8">
    <source>
        <dbReference type="ARBA" id="ARBA00034695"/>
    </source>
</evidence>
<keyword evidence="5" id="KW-0507">mRNA processing</keyword>
<keyword evidence="4" id="KW-0597">Phosphoprotein</keyword>
<organism evidence="14 15">
    <name type="scientific">Dromaius novaehollandiae</name>
    <name type="common">Emu</name>
    <dbReference type="NCBI Taxonomy" id="8790"/>
    <lineage>
        <taxon>Eukaryota</taxon>
        <taxon>Metazoa</taxon>
        <taxon>Chordata</taxon>
        <taxon>Craniata</taxon>
        <taxon>Vertebrata</taxon>
        <taxon>Euteleostomi</taxon>
        <taxon>Archelosauria</taxon>
        <taxon>Archosauria</taxon>
        <taxon>Dinosauria</taxon>
        <taxon>Saurischia</taxon>
        <taxon>Theropoda</taxon>
        <taxon>Coelurosauria</taxon>
        <taxon>Aves</taxon>
        <taxon>Palaeognathae</taxon>
        <taxon>Casuariiformes</taxon>
        <taxon>Dromaiidae</taxon>
        <taxon>Dromaius</taxon>
    </lineage>
</organism>
<gene>
    <name evidence="14" type="primary">GEMIN6</name>
</gene>
<dbReference type="GO" id="GO:0032797">
    <property type="term" value="C:SMN complex"/>
    <property type="evidence" value="ECO:0007669"/>
    <property type="project" value="TreeGrafter"/>
</dbReference>
<evidence type="ECO:0000256" key="6">
    <source>
        <dbReference type="ARBA" id="ARBA00023187"/>
    </source>
</evidence>
<keyword evidence="15" id="KW-1185">Reference proteome</keyword>
<dbReference type="CDD" id="cd11676">
    <property type="entry name" value="Gemin6"/>
    <property type="match status" value="1"/>
</dbReference>
<evidence type="ECO:0000256" key="7">
    <source>
        <dbReference type="ARBA" id="ARBA00023242"/>
    </source>
</evidence>
<keyword evidence="3" id="KW-0963">Cytoplasm</keyword>
<comment type="function">
    <text evidence="9">The SMN complex catalyzes the assembly of small nuclear ribonucleoproteins (snRNPs), the building blocks of the spliceosome, and thereby plays an important role in the splicing of cellular pre-mRNAs. Most spliceosomal snRNPs contain a common set of Sm proteins SNRPB, SNRPD1, SNRPD2, SNRPD3, SNRPE, SNRPF and SNRPG that assemble in a heptameric protein ring on the Sm site of the small nuclear RNA to form the core snRNP (Sm core). In the cytosol, the Sm proteins SNRPD1, SNRPD2, SNRPE, SNRPF and SNRPG are trapped in an inactive 6S pICln-Sm complex by the chaperone CLNS1A that controls the assembly of the core snRNP. To assemble core snRNPs, the SMN complex accepts the trapped 5Sm proteins from CLNS1A forming an intermediate. Binding of snRNA inside 5Sm triggers eviction of the SMN complex, thereby allowing binding of SNRPD3 and SNRPB to complete assembly of the core snRNP.</text>
</comment>
<reference evidence="14" key="2">
    <citation type="submission" date="2025-09" db="UniProtKB">
        <authorList>
            <consortium name="Ensembl"/>
        </authorList>
    </citation>
    <scope>IDENTIFICATION</scope>
</reference>
<dbReference type="GO" id="GO:0000387">
    <property type="term" value="P:spliceosomal snRNP assembly"/>
    <property type="evidence" value="ECO:0007669"/>
    <property type="project" value="TreeGrafter"/>
</dbReference>
<comment type="subcellular location">
    <subcellularLocation>
        <location evidence="1">Cytoplasm</location>
    </subcellularLocation>
    <subcellularLocation>
        <location evidence="8">Nucleus</location>
        <location evidence="8">Gem</location>
    </subcellularLocation>
    <subcellularLocation>
        <location evidence="2">Nucleus</location>
        <location evidence="2">Nucleoplasm</location>
    </subcellularLocation>
</comment>
<reference evidence="14" key="1">
    <citation type="submission" date="2025-08" db="UniProtKB">
        <authorList>
            <consortium name="Ensembl"/>
        </authorList>
    </citation>
    <scope>IDENTIFICATION</scope>
</reference>
<evidence type="ECO:0000256" key="5">
    <source>
        <dbReference type="ARBA" id="ARBA00022664"/>
    </source>
</evidence>
<dbReference type="Ensembl" id="ENSDNVT00000000842.1">
    <property type="protein sequence ID" value="ENSDNVP00000000690.1"/>
    <property type="gene ID" value="ENSDNVG00000000531.1"/>
</dbReference>
<dbReference type="PANTHER" id="PTHR14710:SF2">
    <property type="entry name" value="GEM-ASSOCIATED PROTEIN 6"/>
    <property type="match status" value="1"/>
</dbReference>
<feature type="domain" description="AD" evidence="13">
    <location>
        <begin position="185"/>
        <end position="283"/>
    </location>
</feature>
<dbReference type="FunFam" id="2.30.30.100:FF:000038">
    <property type="entry name" value="Gem-associated protein 6"/>
    <property type="match status" value="1"/>
</dbReference>
<accession>A0A8C4J020</accession>
<dbReference type="InterPro" id="IPR046856">
    <property type="entry name" value="Gemin6_C"/>
</dbReference>
<dbReference type="PANTHER" id="PTHR14710">
    <property type="entry name" value="GEM-ASSOCIATED PROTEIN 6"/>
    <property type="match status" value="1"/>
</dbReference>
<keyword evidence="6" id="KW-0508">mRNA splicing</keyword>
<evidence type="ECO:0000256" key="2">
    <source>
        <dbReference type="ARBA" id="ARBA00004642"/>
    </source>
</evidence>
<evidence type="ECO:0000313" key="15">
    <source>
        <dbReference type="Proteomes" id="UP000694423"/>
    </source>
</evidence>
<dbReference type="GO" id="GO:0000245">
    <property type="term" value="P:spliceosomal complex assembly"/>
    <property type="evidence" value="ECO:0007669"/>
    <property type="project" value="InterPro"/>
</dbReference>
<evidence type="ECO:0000256" key="4">
    <source>
        <dbReference type="ARBA" id="ARBA00022553"/>
    </source>
</evidence>
<dbReference type="Pfam" id="PF20417">
    <property type="entry name" value="Gemin6_C"/>
    <property type="match status" value="1"/>
</dbReference>
<proteinExistence type="predicted"/>
<name>A0A8C4J020_DRONO</name>
<evidence type="ECO:0000256" key="9">
    <source>
        <dbReference type="ARBA" id="ARBA00059373"/>
    </source>
</evidence>
<evidence type="ECO:0000256" key="10">
    <source>
        <dbReference type="ARBA" id="ARBA00065613"/>
    </source>
</evidence>
<evidence type="ECO:0000256" key="12">
    <source>
        <dbReference type="SAM" id="MobiDB-lite"/>
    </source>
</evidence>
<dbReference type="InterPro" id="IPR009422">
    <property type="entry name" value="Gemin6"/>
</dbReference>
<dbReference type="Gene3D" id="2.30.30.100">
    <property type="match status" value="1"/>
</dbReference>
<dbReference type="AlphaFoldDB" id="A0A8C4J020"/>
<feature type="region of interest" description="Disordered" evidence="12">
    <location>
        <begin position="79"/>
        <end position="108"/>
    </location>
</feature>
<dbReference type="Proteomes" id="UP000694423">
    <property type="component" value="Unplaced"/>
</dbReference>
<dbReference type="InterPro" id="IPR047574">
    <property type="entry name" value="AD"/>
</dbReference>
<dbReference type="InterPro" id="IPR046857">
    <property type="entry name" value="Gemin6_Sm-like_dom"/>
</dbReference>
<dbReference type="GO" id="GO:0097504">
    <property type="term" value="C:Gemini of Cajal bodies"/>
    <property type="evidence" value="ECO:0007669"/>
    <property type="project" value="UniProtKB-SubCell"/>
</dbReference>
<evidence type="ECO:0000256" key="11">
    <source>
        <dbReference type="ARBA" id="ARBA00067670"/>
    </source>
</evidence>
<evidence type="ECO:0000256" key="3">
    <source>
        <dbReference type="ARBA" id="ARBA00022490"/>
    </source>
</evidence>
<comment type="subunit">
    <text evidence="10">Part of the core SMN complex that contains SMN1, GEMIN2/SIP1, DDX20/GEMIN3, GEMIN4, GEMIN5, GEMIN6, GEMIN7, GEMIN8 and STRAP/UNRIP. Part of the SMN-Sm complex that contains SMN1, GEMIN2/SIP1, DDX20/GEMIN3, GEMIN4, GEMIN5, GEMIN6, GEMIN7, GEMIN8, STRAP/UNRIP and the Sm proteins SNRPB, SNRPD1, SNRPD2, SNRPD3, SNRPE, SNRPF and SNRPG. Interacts with GEMIN7; the interaction is direct. Interacts with GEMIN8; the interaction is direct. Interacts with SNRPB, SNRPD2, SNRPD3 and SNRPE; the interaction is direct.</text>
</comment>
<protein>
    <recommendedName>
        <fullName evidence="11">Gem-associated protein 6</fullName>
    </recommendedName>
</protein>
<dbReference type="Pfam" id="PF06372">
    <property type="entry name" value="Gemin6"/>
    <property type="match status" value="1"/>
</dbReference>
<dbReference type="PROSITE" id="PS52001">
    <property type="entry name" value="AD"/>
    <property type="match status" value="1"/>
</dbReference>
<keyword evidence="7" id="KW-0539">Nucleus</keyword>
<sequence length="283" mass="31426">MILSGAEGRKPGALNATAHSLFCNFTHLVCMYKNIYIYLLVHTHTFIKHPRCGHFSASEASCLVLNKIRPKGRVLPSSRKWRAARGSVGPGRAPTPPSRAGERAAGSPGSVVNVGNMNDWQKKSPLDWQTYVNKQVRVAAAEKHEYEGWVLTVDPVSANIVLARFPENEKVVISVVLGHAVQEVEILKEADDEMEERLSRLFMPEESKAYSPEELEKRKNNLKTWLETNHIPVTEQGESGRTLCVAGVLTVDPPYGPEDCSSSNEIILSRVQSLIQGYLEKQP</sequence>
<evidence type="ECO:0000256" key="1">
    <source>
        <dbReference type="ARBA" id="ARBA00004496"/>
    </source>
</evidence>